<dbReference type="InterPro" id="IPR020568">
    <property type="entry name" value="Ribosomal_Su5_D2-typ_SF"/>
</dbReference>
<dbReference type="NCBIfam" id="TIGR00188">
    <property type="entry name" value="rnpA"/>
    <property type="match status" value="1"/>
</dbReference>
<keyword evidence="1" id="KW-0819">tRNA processing</keyword>
<dbReference type="SUPFAM" id="SSF54211">
    <property type="entry name" value="Ribosomal protein S5 domain 2-like"/>
    <property type="match status" value="1"/>
</dbReference>
<evidence type="ECO:0000313" key="8">
    <source>
        <dbReference type="Proteomes" id="UP000184222"/>
    </source>
</evidence>
<dbReference type="PANTHER" id="PTHR33992">
    <property type="entry name" value="RIBONUCLEASE P PROTEIN COMPONENT"/>
    <property type="match status" value="1"/>
</dbReference>
<keyword evidence="8" id="KW-1185">Reference proteome</keyword>
<dbReference type="STRING" id="573570.F7310_00340"/>
<proteinExistence type="predicted"/>
<dbReference type="RefSeq" id="WP_072711095.1">
    <property type="nucleotide sequence ID" value="NZ_CP016796.1"/>
</dbReference>
<dbReference type="OrthoDB" id="9796422at2"/>
<dbReference type="InterPro" id="IPR014721">
    <property type="entry name" value="Ribsml_uS5_D2-typ_fold_subgr"/>
</dbReference>
<gene>
    <name evidence="7" type="ORF">F7310_00340</name>
</gene>
<dbReference type="Proteomes" id="UP000184222">
    <property type="component" value="Chromosome"/>
</dbReference>
<evidence type="ECO:0000256" key="4">
    <source>
        <dbReference type="ARBA" id="ARBA00022801"/>
    </source>
</evidence>
<dbReference type="GO" id="GO:0030677">
    <property type="term" value="C:ribonuclease P complex"/>
    <property type="evidence" value="ECO:0007669"/>
    <property type="project" value="TreeGrafter"/>
</dbReference>
<keyword evidence="5" id="KW-0694">RNA-binding</keyword>
<keyword evidence="4" id="KW-0378">Hydrolase</keyword>
<dbReference type="InterPro" id="IPR000100">
    <property type="entry name" value="RNase_P"/>
</dbReference>
<keyword evidence="2" id="KW-0540">Nuclease</keyword>
<organism evidence="7 8">
    <name type="scientific">Francisella uliginis</name>
    <dbReference type="NCBI Taxonomy" id="573570"/>
    <lineage>
        <taxon>Bacteria</taxon>
        <taxon>Pseudomonadati</taxon>
        <taxon>Pseudomonadota</taxon>
        <taxon>Gammaproteobacteria</taxon>
        <taxon>Thiotrichales</taxon>
        <taxon>Francisellaceae</taxon>
        <taxon>Francisella</taxon>
    </lineage>
</organism>
<evidence type="ECO:0000256" key="5">
    <source>
        <dbReference type="ARBA" id="ARBA00022884"/>
    </source>
</evidence>
<accession>A0A1L4BPY2</accession>
<name>A0A1L4BPY2_9GAMM</name>
<dbReference type="GO" id="GO:0004526">
    <property type="term" value="F:ribonuclease P activity"/>
    <property type="evidence" value="ECO:0007669"/>
    <property type="project" value="UniProtKB-UniRule"/>
</dbReference>
<protein>
    <recommendedName>
        <fullName evidence="6">Ribonuclease P protein component</fullName>
        <ecNumber evidence="6">3.1.26.5</ecNumber>
    </recommendedName>
</protein>
<dbReference type="GO" id="GO:0000049">
    <property type="term" value="F:tRNA binding"/>
    <property type="evidence" value="ECO:0007669"/>
    <property type="project" value="InterPro"/>
</dbReference>
<sequence length="116" mass="13698">MHNFCLTKQNILNKSEIKQAFDSVENKLSTLHFTFLLSKRNIKDPGICVILPKKSIKKATKRNLCRRLVKEFFRLNKLFLDQKSLIVLSKKPASQATKEELWQSIEKFYHFLKESQ</sequence>
<evidence type="ECO:0000256" key="6">
    <source>
        <dbReference type="NCBIfam" id="TIGR00188"/>
    </source>
</evidence>
<dbReference type="Pfam" id="PF00825">
    <property type="entry name" value="Ribonuclease_P"/>
    <property type="match status" value="1"/>
</dbReference>
<evidence type="ECO:0000256" key="2">
    <source>
        <dbReference type="ARBA" id="ARBA00022722"/>
    </source>
</evidence>
<dbReference type="EC" id="3.1.26.5" evidence="6"/>
<reference evidence="7 8" key="1">
    <citation type="journal article" date="2016" name="Appl. Environ. Microbiol.">
        <title>Whole genome relationships among Francisella bacteria of diverse origin define new species and provide specific regions for detection.</title>
        <authorList>
            <person name="Challacombe J.F."/>
            <person name="Petersen J.M."/>
            <person name="Gallegos-Graves V."/>
            <person name="Hodge D."/>
            <person name="Pillai S."/>
            <person name="Kuske C.R."/>
        </authorList>
    </citation>
    <scope>NUCLEOTIDE SEQUENCE [LARGE SCALE GENOMIC DNA]</scope>
    <source>
        <strain evidence="8">TX07-7310</strain>
    </source>
</reference>
<dbReference type="PANTHER" id="PTHR33992:SF1">
    <property type="entry name" value="RIBONUCLEASE P PROTEIN COMPONENT"/>
    <property type="match status" value="1"/>
</dbReference>
<keyword evidence="3" id="KW-0255">Endonuclease</keyword>
<evidence type="ECO:0000256" key="3">
    <source>
        <dbReference type="ARBA" id="ARBA00022759"/>
    </source>
</evidence>
<evidence type="ECO:0000313" key="7">
    <source>
        <dbReference type="EMBL" id="API85894.1"/>
    </source>
</evidence>
<evidence type="ECO:0000256" key="1">
    <source>
        <dbReference type="ARBA" id="ARBA00022694"/>
    </source>
</evidence>
<dbReference type="Gene3D" id="3.30.230.10">
    <property type="match status" value="1"/>
</dbReference>
<dbReference type="EMBL" id="CP016796">
    <property type="protein sequence ID" value="API85894.1"/>
    <property type="molecule type" value="Genomic_DNA"/>
</dbReference>
<dbReference type="KEGG" id="frx:F7310_00340"/>
<dbReference type="AlphaFoldDB" id="A0A1L4BPY2"/>
<dbReference type="GO" id="GO:0042781">
    <property type="term" value="F:3'-tRNA processing endoribonuclease activity"/>
    <property type="evidence" value="ECO:0007669"/>
    <property type="project" value="TreeGrafter"/>
</dbReference>